<dbReference type="InterPro" id="IPR021226">
    <property type="entry name" value="Phage_gene29"/>
</dbReference>
<dbReference type="EMBL" id="CP046171">
    <property type="protein sequence ID" value="QIS05938.1"/>
    <property type="molecule type" value="Genomic_DNA"/>
</dbReference>
<organism evidence="2 3">
    <name type="scientific">Nocardia brasiliensis</name>
    <dbReference type="NCBI Taxonomy" id="37326"/>
    <lineage>
        <taxon>Bacteria</taxon>
        <taxon>Bacillati</taxon>
        <taxon>Actinomycetota</taxon>
        <taxon>Actinomycetes</taxon>
        <taxon>Mycobacteriales</taxon>
        <taxon>Nocardiaceae</taxon>
        <taxon>Nocardia</taxon>
    </lineage>
</organism>
<feature type="region of interest" description="Disordered" evidence="1">
    <location>
        <begin position="69"/>
        <end position="97"/>
    </location>
</feature>
<proteinExistence type="predicted"/>
<accession>A0A6G9XYC9</accession>
<dbReference type="Pfam" id="PF10910">
    <property type="entry name" value="Phage_gene29"/>
    <property type="match status" value="1"/>
</dbReference>
<sequence length="137" mass="15169">MGGCVTVGIPTQENSDPDNPEEHLLWGLIHLPNVGGAPMVTHPDILRAWSKHLYDLGFRHHPELQTRKFQRPAAGPQSHWNPASAWVPLDTPEPQKRTLPSIESLTAAENAAMIAQYRAAGMIPDPTPERDKAFELN</sequence>
<protein>
    <submittedName>
        <fullName evidence="2">DUF2744 domain-containing protein</fullName>
    </submittedName>
</protein>
<gene>
    <name evidence="2" type="ORF">F5X71_29765</name>
</gene>
<evidence type="ECO:0000313" key="2">
    <source>
        <dbReference type="EMBL" id="QIS05938.1"/>
    </source>
</evidence>
<dbReference type="Proteomes" id="UP000501705">
    <property type="component" value="Chromosome"/>
</dbReference>
<evidence type="ECO:0000313" key="3">
    <source>
        <dbReference type="Proteomes" id="UP000501705"/>
    </source>
</evidence>
<reference evidence="2 3" key="1">
    <citation type="journal article" date="2019" name="ACS Chem. Biol.">
        <title>Identification and Mobilization of a Cryptic Antibiotic Biosynthesis Gene Locus from a Human-Pathogenic Nocardia Isolate.</title>
        <authorList>
            <person name="Herisse M."/>
            <person name="Ishida K."/>
            <person name="Porter J.L."/>
            <person name="Howden B."/>
            <person name="Hertweck C."/>
            <person name="Stinear T.P."/>
            <person name="Pidot S.J."/>
        </authorList>
    </citation>
    <scope>NUCLEOTIDE SEQUENCE [LARGE SCALE GENOMIC DNA]</scope>
    <source>
        <strain evidence="2 3">AUSMDU00024985</strain>
    </source>
</reference>
<dbReference type="AlphaFoldDB" id="A0A6G9XYC9"/>
<evidence type="ECO:0000256" key="1">
    <source>
        <dbReference type="SAM" id="MobiDB-lite"/>
    </source>
</evidence>
<name>A0A6G9XYC9_NOCBR</name>